<dbReference type="InParanoid" id="A0A423XFQ2"/>
<keyword evidence="3" id="KW-0812">Transmembrane</keyword>
<evidence type="ECO:0000256" key="8">
    <source>
        <dbReference type="ARBA" id="ARBA00023180"/>
    </source>
</evidence>
<reference evidence="10 11" key="1">
    <citation type="submission" date="2015-09" db="EMBL/GenBank/DDBJ databases">
        <title>Host preference determinants of Valsa canker pathogens revealed by comparative genomics.</title>
        <authorList>
            <person name="Yin Z."/>
            <person name="Huang L."/>
        </authorList>
    </citation>
    <scope>NUCLEOTIDE SEQUENCE [LARGE SCALE GENOMIC DNA]</scope>
    <source>
        <strain evidence="10 11">SXYLt</strain>
    </source>
</reference>
<organism evidence="10 11">
    <name type="scientific">Cytospora leucostoma</name>
    <dbReference type="NCBI Taxonomy" id="1230097"/>
    <lineage>
        <taxon>Eukaryota</taxon>
        <taxon>Fungi</taxon>
        <taxon>Dikarya</taxon>
        <taxon>Ascomycota</taxon>
        <taxon>Pezizomycotina</taxon>
        <taxon>Sordariomycetes</taxon>
        <taxon>Sordariomycetidae</taxon>
        <taxon>Diaporthales</taxon>
        <taxon>Cytosporaceae</taxon>
        <taxon>Cytospora</taxon>
    </lineage>
</organism>
<keyword evidence="5" id="KW-0560">Oxidoreductase</keyword>
<dbReference type="AlphaFoldDB" id="A0A423XFQ2"/>
<evidence type="ECO:0000256" key="5">
    <source>
        <dbReference type="ARBA" id="ARBA00023002"/>
    </source>
</evidence>
<keyword evidence="7" id="KW-0472">Membrane</keyword>
<evidence type="ECO:0000256" key="9">
    <source>
        <dbReference type="ARBA" id="ARBA00035112"/>
    </source>
</evidence>
<keyword evidence="11" id="KW-1185">Reference proteome</keyword>
<comment type="pathway">
    <text evidence="2">Mycotoxin biosynthesis.</text>
</comment>
<keyword evidence="6" id="KW-0843">Virulence</keyword>
<evidence type="ECO:0000256" key="4">
    <source>
        <dbReference type="ARBA" id="ARBA00022989"/>
    </source>
</evidence>
<dbReference type="PANTHER" id="PTHR33365:SF4">
    <property type="entry name" value="CYCLOCHLOROTINE BIOSYNTHESIS PROTEIN O"/>
    <property type="match status" value="1"/>
</dbReference>
<keyword evidence="8" id="KW-0325">Glycoprotein</keyword>
<evidence type="ECO:0000313" key="10">
    <source>
        <dbReference type="EMBL" id="ROW15029.1"/>
    </source>
</evidence>
<gene>
    <name evidence="10" type="ORF">VPNG_03355</name>
</gene>
<proteinExistence type="inferred from homology"/>
<evidence type="ECO:0008006" key="12">
    <source>
        <dbReference type="Google" id="ProtNLM"/>
    </source>
</evidence>
<dbReference type="Proteomes" id="UP000285146">
    <property type="component" value="Unassembled WGS sequence"/>
</dbReference>
<evidence type="ECO:0000256" key="3">
    <source>
        <dbReference type="ARBA" id="ARBA00022692"/>
    </source>
</evidence>
<dbReference type="OrthoDB" id="3687641at2759"/>
<dbReference type="InterPro" id="IPR021765">
    <property type="entry name" value="UstYa-like"/>
</dbReference>
<comment type="subcellular location">
    <subcellularLocation>
        <location evidence="1">Membrane</location>
        <topology evidence="1">Single-pass membrane protein</topology>
    </subcellularLocation>
</comment>
<keyword evidence="4" id="KW-1133">Transmembrane helix</keyword>
<accession>A0A423XFQ2</accession>
<name>A0A423XFQ2_9PEZI</name>
<evidence type="ECO:0000256" key="6">
    <source>
        <dbReference type="ARBA" id="ARBA00023026"/>
    </source>
</evidence>
<dbReference type="PANTHER" id="PTHR33365">
    <property type="entry name" value="YALI0B05434P"/>
    <property type="match status" value="1"/>
</dbReference>
<dbReference type="GO" id="GO:0043386">
    <property type="term" value="P:mycotoxin biosynthetic process"/>
    <property type="evidence" value="ECO:0007669"/>
    <property type="project" value="InterPro"/>
</dbReference>
<dbReference type="Pfam" id="PF11807">
    <property type="entry name" value="UstYa"/>
    <property type="match status" value="1"/>
</dbReference>
<dbReference type="GO" id="GO:0016020">
    <property type="term" value="C:membrane"/>
    <property type="evidence" value="ECO:0007669"/>
    <property type="project" value="UniProtKB-SubCell"/>
</dbReference>
<evidence type="ECO:0000313" key="11">
    <source>
        <dbReference type="Proteomes" id="UP000285146"/>
    </source>
</evidence>
<evidence type="ECO:0000256" key="7">
    <source>
        <dbReference type="ARBA" id="ARBA00023136"/>
    </source>
</evidence>
<protein>
    <recommendedName>
        <fullName evidence="12">DUF3328 domain-containing protein</fullName>
    </recommendedName>
</protein>
<evidence type="ECO:0000256" key="2">
    <source>
        <dbReference type="ARBA" id="ARBA00004685"/>
    </source>
</evidence>
<dbReference type="STRING" id="1230097.A0A423XFQ2"/>
<dbReference type="EMBL" id="LKEB01000011">
    <property type="protein sequence ID" value="ROW15029.1"/>
    <property type="molecule type" value="Genomic_DNA"/>
</dbReference>
<comment type="caution">
    <text evidence="10">The sequence shown here is derived from an EMBL/GenBank/DDBJ whole genome shotgun (WGS) entry which is preliminary data.</text>
</comment>
<evidence type="ECO:0000256" key="1">
    <source>
        <dbReference type="ARBA" id="ARBA00004167"/>
    </source>
</evidence>
<sequence length="276" mass="31925">MAKHYRAIPLDEEQSHSTTEAIHHEKGGSRMRLIDDDFENDMRTRVLDFAFKHWPWIGHLVLLTSSITMFMLSFCSRTARPSDLQVTRQFSSYSPVAPTVNYETVRFNITPVTEGSFVGYGPDVDDAWNSIANDMGDQMISQDELDRLGLPRNSLKVTDPATGKEGYRAAVEVFHQLHCLNVLRQYVYKEYYVNIYSDIQDEEEALKGHIDHCLEVIRINLMCTADIGIFTFREYPEYGFKEGDYWPDLSTLHTCRNFDAIHDWAIDHTVSWDHNA</sequence>
<comment type="similarity">
    <text evidence="9">Belongs to the ustYa family.</text>
</comment>
<dbReference type="GO" id="GO:0016491">
    <property type="term" value="F:oxidoreductase activity"/>
    <property type="evidence" value="ECO:0007669"/>
    <property type="project" value="UniProtKB-KW"/>
</dbReference>